<protein>
    <submittedName>
        <fullName evidence="3">Uncharacterized protein</fullName>
    </submittedName>
</protein>
<keyword evidence="2" id="KW-0812">Transmembrane</keyword>
<evidence type="ECO:0000313" key="4">
    <source>
        <dbReference type="Proteomes" id="UP000002837"/>
    </source>
</evidence>
<evidence type="ECO:0000256" key="2">
    <source>
        <dbReference type="SAM" id="Phobius"/>
    </source>
</evidence>
<feature type="compositionally biased region" description="Low complexity" evidence="1">
    <location>
        <begin position="196"/>
        <end position="205"/>
    </location>
</feature>
<feature type="compositionally biased region" description="Polar residues" evidence="1">
    <location>
        <begin position="123"/>
        <end position="138"/>
    </location>
</feature>
<comment type="caution">
    <text evidence="3">The sequence shown here is derived from an EMBL/GenBank/DDBJ whole genome shotgun (WGS) entry which is preliminary data.</text>
</comment>
<feature type="compositionally biased region" description="Polar residues" evidence="1">
    <location>
        <begin position="184"/>
        <end position="195"/>
    </location>
</feature>
<reference evidence="3" key="1">
    <citation type="submission" date="2012-09" db="EMBL/GenBank/DDBJ databases">
        <authorList>
            <person name="Harkins D.M."/>
            <person name="Durkin A.S."/>
            <person name="Brinkac L.M."/>
            <person name="Selengut J.D."/>
            <person name="Sanka R."/>
            <person name="DePew J."/>
            <person name="Purushe J."/>
            <person name="Picardeau M."/>
            <person name="Werts C."/>
            <person name="Goarant C."/>
            <person name="Vinetz J.M."/>
            <person name="Sutton G.G."/>
            <person name="Nelson W.C."/>
            <person name="Fouts D.E."/>
        </authorList>
    </citation>
    <scope>NUCLEOTIDE SEQUENCE [LARGE SCALE GENOMIC DNA]</scope>
    <source>
        <strain evidence="3">200801926</strain>
    </source>
</reference>
<proteinExistence type="predicted"/>
<feature type="region of interest" description="Disordered" evidence="1">
    <location>
        <begin position="123"/>
        <end position="147"/>
    </location>
</feature>
<accession>A0ABP2S370</accession>
<evidence type="ECO:0000256" key="1">
    <source>
        <dbReference type="SAM" id="MobiDB-lite"/>
    </source>
</evidence>
<dbReference type="EMBL" id="AKWJ02000025">
    <property type="protein sequence ID" value="EKP13602.1"/>
    <property type="molecule type" value="Genomic_DNA"/>
</dbReference>
<name>A0ABP2S370_LEPBO</name>
<keyword evidence="4" id="KW-1185">Reference proteome</keyword>
<feature type="region of interest" description="Disordered" evidence="1">
    <location>
        <begin position="179"/>
        <end position="205"/>
    </location>
</feature>
<gene>
    <name evidence="3" type="ORF">LEP1GSC128_2647</name>
</gene>
<feature type="transmembrane region" description="Helical" evidence="2">
    <location>
        <begin position="12"/>
        <end position="32"/>
    </location>
</feature>
<sequence>MLLETIPGEKGMELFAVLAINAVVSVVLYYTITSKVTEKIRTHMLKRINEEIRDFVDELETESLRQVDLIGSRILTFKEMTFKVEELVKRIEQATTPGILDKIRLESPGTSNPENVNHFMETSSFASESGSPGKNPSFSKVGEEEKPTLRNTNLAKIPDSVQQGIGYIYKENLDLVKEEGEVRSTPQSTPLQNPLTASASSNESAAATNSRIFASENYYIQKQKIIVSGQKTKTQNPTAAQTQSRNQNETQTGQGSTSNLVLETIGRGVRKFFGIQEIKTIQKEDSSGNDFFPGTRNSTLDISLDEDPFSTIPDSTLSETPVFKDNLKPADFGRILQENKAGYKPIKPDSTRISAEAALLEIGEDSTKIEKVVFLLKRKYTHEEISEVLDLALGEVDIIERFRLDRNRRF</sequence>
<organism evidence="3 4">
    <name type="scientific">Leptospira borgpetersenii str. 200801926</name>
    <dbReference type="NCBI Taxonomy" id="1193009"/>
    <lineage>
        <taxon>Bacteria</taxon>
        <taxon>Pseudomonadati</taxon>
        <taxon>Spirochaetota</taxon>
        <taxon>Spirochaetia</taxon>
        <taxon>Leptospirales</taxon>
        <taxon>Leptospiraceae</taxon>
        <taxon>Leptospira</taxon>
    </lineage>
</organism>
<keyword evidence="2" id="KW-0472">Membrane</keyword>
<keyword evidence="2" id="KW-1133">Transmembrane helix</keyword>
<dbReference type="Proteomes" id="UP000002837">
    <property type="component" value="Unassembled WGS sequence"/>
</dbReference>
<evidence type="ECO:0000313" key="3">
    <source>
        <dbReference type="EMBL" id="EKP13602.1"/>
    </source>
</evidence>
<feature type="region of interest" description="Disordered" evidence="1">
    <location>
        <begin position="230"/>
        <end position="259"/>
    </location>
</feature>